<gene>
    <name evidence="8" type="ORF">AKJ08_0462</name>
</gene>
<keyword evidence="1" id="KW-0808">Transferase</keyword>
<keyword evidence="8" id="KW-0723">Serine/threonine-protein kinase</keyword>
<dbReference type="PANTHER" id="PTHR43289:SF6">
    <property type="entry name" value="SERINE_THREONINE-PROTEIN KINASE NEKL-3"/>
    <property type="match status" value="1"/>
</dbReference>
<name>A0A0K1P979_9BACT</name>
<dbReference type="PANTHER" id="PTHR43289">
    <property type="entry name" value="MITOGEN-ACTIVATED PROTEIN KINASE KINASE KINASE 20-RELATED"/>
    <property type="match status" value="1"/>
</dbReference>
<dbReference type="CDD" id="cd14014">
    <property type="entry name" value="STKc_PknB_like"/>
    <property type="match status" value="1"/>
</dbReference>
<dbReference type="Pfam" id="PF00069">
    <property type="entry name" value="Pkinase"/>
    <property type="match status" value="1"/>
</dbReference>
<dbReference type="InterPro" id="IPR000719">
    <property type="entry name" value="Prot_kinase_dom"/>
</dbReference>
<evidence type="ECO:0000256" key="1">
    <source>
        <dbReference type="ARBA" id="ARBA00022679"/>
    </source>
</evidence>
<protein>
    <submittedName>
        <fullName evidence="8">Serine/threonine protein kinase</fullName>
    </submittedName>
</protein>
<evidence type="ECO:0000256" key="4">
    <source>
        <dbReference type="ARBA" id="ARBA00022840"/>
    </source>
</evidence>
<evidence type="ECO:0000313" key="9">
    <source>
        <dbReference type="Proteomes" id="UP000055590"/>
    </source>
</evidence>
<evidence type="ECO:0000259" key="7">
    <source>
        <dbReference type="PROSITE" id="PS50011"/>
    </source>
</evidence>
<dbReference type="SUPFAM" id="SSF56112">
    <property type="entry name" value="Protein kinase-like (PK-like)"/>
    <property type="match status" value="1"/>
</dbReference>
<evidence type="ECO:0000256" key="3">
    <source>
        <dbReference type="ARBA" id="ARBA00022777"/>
    </source>
</evidence>
<dbReference type="Gene3D" id="3.30.200.20">
    <property type="entry name" value="Phosphorylase Kinase, domain 1"/>
    <property type="match status" value="1"/>
</dbReference>
<accession>A0A0K1P979</accession>
<evidence type="ECO:0000256" key="5">
    <source>
        <dbReference type="PROSITE-ProRule" id="PRU10141"/>
    </source>
</evidence>
<keyword evidence="4 5" id="KW-0067">ATP-binding</keyword>
<dbReference type="GO" id="GO:0004674">
    <property type="term" value="F:protein serine/threonine kinase activity"/>
    <property type="evidence" value="ECO:0007669"/>
    <property type="project" value="UniProtKB-KW"/>
</dbReference>
<dbReference type="InterPro" id="IPR011009">
    <property type="entry name" value="Kinase-like_dom_sf"/>
</dbReference>
<feature type="binding site" evidence="5">
    <location>
        <position position="81"/>
    </location>
    <ligand>
        <name>ATP</name>
        <dbReference type="ChEBI" id="CHEBI:30616"/>
    </ligand>
</feature>
<evidence type="ECO:0000313" key="8">
    <source>
        <dbReference type="EMBL" id="AKU90075.1"/>
    </source>
</evidence>
<proteinExistence type="predicted"/>
<dbReference type="SMART" id="SM00220">
    <property type="entry name" value="S_TKc"/>
    <property type="match status" value="1"/>
</dbReference>
<dbReference type="STRING" id="1391653.AKJ08_0462"/>
<dbReference type="PROSITE" id="PS50011">
    <property type="entry name" value="PROTEIN_KINASE_DOM"/>
    <property type="match status" value="1"/>
</dbReference>
<reference evidence="8 9" key="1">
    <citation type="submission" date="2015-08" db="EMBL/GenBank/DDBJ databases">
        <authorList>
            <person name="Babu N.S."/>
            <person name="Beckwith C.J."/>
            <person name="Beseler K.G."/>
            <person name="Brison A."/>
            <person name="Carone J.V."/>
            <person name="Caskin T.P."/>
            <person name="Diamond M."/>
            <person name="Durham M.E."/>
            <person name="Foxe J.M."/>
            <person name="Go M."/>
            <person name="Henderson B.A."/>
            <person name="Jones I.B."/>
            <person name="McGettigan J.A."/>
            <person name="Micheletti S.J."/>
            <person name="Nasrallah M.E."/>
            <person name="Ortiz D."/>
            <person name="Piller C.R."/>
            <person name="Privatt S.R."/>
            <person name="Schneider S.L."/>
            <person name="Sharp S."/>
            <person name="Smith T.C."/>
            <person name="Stanton J.D."/>
            <person name="Ullery H.E."/>
            <person name="Wilson R.J."/>
            <person name="Serrano M.G."/>
            <person name="Buck G."/>
            <person name="Lee V."/>
            <person name="Wang Y."/>
            <person name="Carvalho R."/>
            <person name="Voegtly L."/>
            <person name="Shi R."/>
            <person name="Duckworth R."/>
            <person name="Johnson A."/>
            <person name="Loviza R."/>
            <person name="Walstead R."/>
            <person name="Shah Z."/>
            <person name="Kiflezghi M."/>
            <person name="Wade K."/>
            <person name="Ball S.L."/>
            <person name="Bradley K.W."/>
            <person name="Asai D.J."/>
            <person name="Bowman C.A."/>
            <person name="Russell D.A."/>
            <person name="Pope W.H."/>
            <person name="Jacobs-Sera D."/>
            <person name="Hendrix R.W."/>
            <person name="Hatfull G.F."/>
        </authorList>
    </citation>
    <scope>NUCLEOTIDE SEQUENCE [LARGE SCALE GENOMIC DNA]</scope>
    <source>
        <strain evidence="8 9">DSM 27710</strain>
    </source>
</reference>
<dbReference type="PROSITE" id="PS00108">
    <property type="entry name" value="PROTEIN_KINASE_ST"/>
    <property type="match status" value="1"/>
</dbReference>
<dbReference type="InterPro" id="IPR008271">
    <property type="entry name" value="Ser/Thr_kinase_AS"/>
</dbReference>
<dbReference type="AlphaFoldDB" id="A0A0K1P979"/>
<dbReference type="KEGG" id="vin:AKJ08_0462"/>
<dbReference type="GO" id="GO:0005524">
    <property type="term" value="F:ATP binding"/>
    <property type="evidence" value="ECO:0007669"/>
    <property type="project" value="UniProtKB-UniRule"/>
</dbReference>
<dbReference type="Proteomes" id="UP000055590">
    <property type="component" value="Chromosome"/>
</dbReference>
<dbReference type="PROSITE" id="PS00107">
    <property type="entry name" value="PROTEIN_KINASE_ATP"/>
    <property type="match status" value="1"/>
</dbReference>
<dbReference type="EMBL" id="CP012332">
    <property type="protein sequence ID" value="AKU90075.1"/>
    <property type="molecule type" value="Genomic_DNA"/>
</dbReference>
<keyword evidence="3 8" id="KW-0418">Kinase</keyword>
<dbReference type="Gene3D" id="1.10.510.10">
    <property type="entry name" value="Transferase(Phosphotransferase) domain 1"/>
    <property type="match status" value="1"/>
</dbReference>
<feature type="region of interest" description="Disordered" evidence="6">
    <location>
        <begin position="211"/>
        <end position="238"/>
    </location>
</feature>
<keyword evidence="2 5" id="KW-0547">Nucleotide-binding</keyword>
<keyword evidence="9" id="KW-1185">Reference proteome</keyword>
<evidence type="ECO:0000256" key="2">
    <source>
        <dbReference type="ARBA" id="ARBA00022741"/>
    </source>
</evidence>
<sequence length="370" mass="39875">MAASPEIITLKGAAPEGCEPPNARAMPEAHQIQGRQDGAADRWIGRVVADRYHVAAKLGSGGFGRVYRAIDLRGDVSVALKLIAAPFSDAEEAAFAARFAQEHAAIAGLDHPHVVRLLDHGRAEPGTFFVAMEHLEGPTLDEVIRAGGAMEAERVVRISIQLAKAIGAAHDHGLVHRDLKPANVVLVQRPGEPDFVKLLDFGLAGRSDIGSSGGDGTFGGSPTYVAPGQARGEGPDPRDDVYSLGVIVYELTCGRPPFSGDSPISVVLRHLDEAPKRPRMIDREIPAPLEAAILRALAKEREERFQTMREWIEALDDIRERTTQVPIAPRRSKVRWRGRASARLARTLLMLVSVVLTGLAAARACTPLEP</sequence>
<dbReference type="InterPro" id="IPR017441">
    <property type="entry name" value="Protein_kinase_ATP_BS"/>
</dbReference>
<organism evidence="8 9">
    <name type="scientific">Vulgatibacter incomptus</name>
    <dbReference type="NCBI Taxonomy" id="1391653"/>
    <lineage>
        <taxon>Bacteria</taxon>
        <taxon>Pseudomonadati</taxon>
        <taxon>Myxococcota</taxon>
        <taxon>Myxococcia</taxon>
        <taxon>Myxococcales</taxon>
        <taxon>Cystobacterineae</taxon>
        <taxon>Vulgatibacteraceae</taxon>
        <taxon>Vulgatibacter</taxon>
    </lineage>
</organism>
<feature type="domain" description="Protein kinase" evidence="7">
    <location>
        <begin position="52"/>
        <end position="318"/>
    </location>
</feature>
<evidence type="ECO:0000256" key="6">
    <source>
        <dbReference type="SAM" id="MobiDB-lite"/>
    </source>
</evidence>